<feature type="transmembrane region" description="Helical" evidence="2">
    <location>
        <begin position="6"/>
        <end position="24"/>
    </location>
</feature>
<evidence type="ECO:0000256" key="1">
    <source>
        <dbReference type="ARBA" id="ARBA00008779"/>
    </source>
</evidence>
<name>A0A812K5J9_9DINO</name>
<proteinExistence type="inferred from homology"/>
<dbReference type="PANTHER" id="PTHR43108:SF8">
    <property type="entry name" value="SD21168P"/>
    <property type="match status" value="1"/>
</dbReference>
<dbReference type="AlphaFoldDB" id="A0A812K5J9"/>
<dbReference type="OrthoDB" id="96314at2759"/>
<evidence type="ECO:0000313" key="4">
    <source>
        <dbReference type="EMBL" id="CAE7221123.1"/>
    </source>
</evidence>
<gene>
    <name evidence="4" type="primary">GNS</name>
    <name evidence="4" type="ORF">SNAT2548_LOCUS8129</name>
</gene>
<evidence type="ECO:0000313" key="5">
    <source>
        <dbReference type="Proteomes" id="UP000604046"/>
    </source>
</evidence>
<keyword evidence="2" id="KW-1133">Transmembrane helix</keyword>
<dbReference type="GO" id="GO:0008449">
    <property type="term" value="F:N-acetylglucosamine-6-sulfatase activity"/>
    <property type="evidence" value="ECO:0007669"/>
    <property type="project" value="TreeGrafter"/>
</dbReference>
<dbReference type="Proteomes" id="UP000604046">
    <property type="component" value="Unassembled WGS sequence"/>
</dbReference>
<dbReference type="Gene3D" id="3.40.720.10">
    <property type="entry name" value="Alkaline Phosphatase, subunit A"/>
    <property type="match status" value="1"/>
</dbReference>
<organism evidence="4 5">
    <name type="scientific">Symbiodinium natans</name>
    <dbReference type="NCBI Taxonomy" id="878477"/>
    <lineage>
        <taxon>Eukaryota</taxon>
        <taxon>Sar</taxon>
        <taxon>Alveolata</taxon>
        <taxon>Dinophyceae</taxon>
        <taxon>Suessiales</taxon>
        <taxon>Symbiodiniaceae</taxon>
        <taxon>Symbiodinium</taxon>
    </lineage>
</organism>
<reference evidence="4" key="1">
    <citation type="submission" date="2021-02" db="EMBL/GenBank/DDBJ databases">
        <authorList>
            <person name="Dougan E. K."/>
            <person name="Rhodes N."/>
            <person name="Thang M."/>
            <person name="Chan C."/>
        </authorList>
    </citation>
    <scope>NUCLEOTIDE SEQUENCE</scope>
</reference>
<protein>
    <submittedName>
        <fullName evidence="4">GNS protein</fullName>
    </submittedName>
</protein>
<dbReference type="PANTHER" id="PTHR43108">
    <property type="entry name" value="N-ACETYLGLUCOSAMINE-6-SULFATASE FAMILY MEMBER"/>
    <property type="match status" value="1"/>
</dbReference>
<dbReference type="SUPFAM" id="SSF53649">
    <property type="entry name" value="Alkaline phosphatase-like"/>
    <property type="match status" value="1"/>
</dbReference>
<feature type="domain" description="Sulfatase N-terminal" evidence="3">
    <location>
        <begin position="56"/>
        <end position="351"/>
    </location>
</feature>
<dbReference type="GO" id="GO:0005539">
    <property type="term" value="F:glycosaminoglycan binding"/>
    <property type="evidence" value="ECO:0007669"/>
    <property type="project" value="TreeGrafter"/>
</dbReference>
<dbReference type="InterPro" id="IPR017850">
    <property type="entry name" value="Alkaline_phosphatase_core_sf"/>
</dbReference>
<evidence type="ECO:0000259" key="3">
    <source>
        <dbReference type="Pfam" id="PF00884"/>
    </source>
</evidence>
<sequence>MPIATMLPTLLGIAAAIVMLWVGMRNLGQEPGREDSRALLALRPARTASEGVLKVPNIIWILTDDQDQVLGGSFPPTSPGGATPMPKTKRLLSDAGIWAENWYIHVPICSPSRSTLLSGRYFHNIKQVAGPGAGMHVNYSKVNGDTFVRRLHSAGYTTGMFGKYLNVMPQTVPPGFDVWFANDGGDYFAPKFMVSGVEGLPEGWVKFSNAPSNYSTSVIGNMSVAFIEKAIDQGRPFMAYIAPKAAHEPFNPAPWYRDTWDPSWPEHEPRAENWNCSAASRQGHHGNIATEPLLTPDASSVITGVFKNRWRTLLSVDDLIAEVIGKVEELGQLDNTYVFFSSDHGFQLGQFNIPMDKRHVYEP</sequence>
<evidence type="ECO:0000256" key="2">
    <source>
        <dbReference type="SAM" id="Phobius"/>
    </source>
</evidence>
<keyword evidence="5" id="KW-1185">Reference proteome</keyword>
<dbReference type="InterPro" id="IPR000917">
    <property type="entry name" value="Sulfatase_N"/>
</dbReference>
<dbReference type="Pfam" id="PF00884">
    <property type="entry name" value="Sulfatase"/>
    <property type="match status" value="1"/>
</dbReference>
<accession>A0A812K5J9</accession>
<keyword evidence="2" id="KW-0472">Membrane</keyword>
<comment type="caution">
    <text evidence="4">The sequence shown here is derived from an EMBL/GenBank/DDBJ whole genome shotgun (WGS) entry which is preliminary data.</text>
</comment>
<dbReference type="EMBL" id="CAJNDS010000591">
    <property type="protein sequence ID" value="CAE7221123.1"/>
    <property type="molecule type" value="Genomic_DNA"/>
</dbReference>
<comment type="similarity">
    <text evidence="1">Belongs to the sulfatase family.</text>
</comment>
<keyword evidence="2" id="KW-0812">Transmembrane</keyword>